<dbReference type="Gene3D" id="3.30.40.10">
    <property type="entry name" value="Zinc/RING finger domain, C3HC4 (zinc finger)"/>
    <property type="match status" value="1"/>
</dbReference>
<evidence type="ECO:0000256" key="2">
    <source>
        <dbReference type="ARBA" id="ARBA00022771"/>
    </source>
</evidence>
<dbReference type="SUPFAM" id="SSF57850">
    <property type="entry name" value="RING/U-box"/>
    <property type="match status" value="1"/>
</dbReference>
<keyword evidence="2 4" id="KW-0863">Zinc-finger</keyword>
<reference evidence="6" key="1">
    <citation type="journal article" date="2014" name="Nat. Commun.">
        <title>The emerging biofuel crop Camelina sativa retains a highly undifferentiated hexaploid genome structure.</title>
        <authorList>
            <person name="Kagale S."/>
            <person name="Koh C."/>
            <person name="Nixon J."/>
            <person name="Bollina V."/>
            <person name="Clarke W.E."/>
            <person name="Tuteja R."/>
            <person name="Spillane C."/>
            <person name="Robinson S.J."/>
            <person name="Links M.G."/>
            <person name="Clarke C."/>
            <person name="Higgins E.E."/>
            <person name="Huebert T."/>
            <person name="Sharpe A.G."/>
            <person name="Parkin I.A."/>
        </authorList>
    </citation>
    <scope>NUCLEOTIDE SEQUENCE [LARGE SCALE GENOMIC DNA]</scope>
    <source>
        <strain evidence="6">cv. DH55</strain>
    </source>
</reference>
<dbReference type="Proteomes" id="UP000694864">
    <property type="component" value="Chromosome 17"/>
</dbReference>
<dbReference type="InterPro" id="IPR001841">
    <property type="entry name" value="Znf_RING"/>
</dbReference>
<sequence>MRIELHHHIRRNPEPEGDGTITINAKVFGYNPTFTASSFMEEFIHEDDEKCQSKEELNYFLMESGISDDDIYDAITKLIFYVDEVTSSASYNSSPEYDLLVSLLLIPNSRSEEAIQIEEAVRVSFHETNNFPLRPASKLVVKSLPRKIYDKVSSTGETTCAICLKEFINGESRVMNLPCGHDFDDECLLTWFETNHTCPLCRFKLPCEDQH</sequence>
<feature type="domain" description="RING-type" evidence="5">
    <location>
        <begin position="160"/>
        <end position="202"/>
    </location>
</feature>
<keyword evidence="3" id="KW-0862">Zinc</keyword>
<dbReference type="InterPro" id="IPR013083">
    <property type="entry name" value="Znf_RING/FYVE/PHD"/>
</dbReference>
<dbReference type="RefSeq" id="XP_010480533.1">
    <property type="nucleotide sequence ID" value="XM_010482231.1"/>
</dbReference>
<dbReference type="Pfam" id="PF13639">
    <property type="entry name" value="zf-RING_2"/>
    <property type="match status" value="1"/>
</dbReference>
<gene>
    <name evidence="7" type="primary">LOC104759287</name>
</gene>
<dbReference type="SMART" id="SM00184">
    <property type="entry name" value="RING"/>
    <property type="match status" value="1"/>
</dbReference>
<evidence type="ECO:0000313" key="6">
    <source>
        <dbReference type="Proteomes" id="UP000694864"/>
    </source>
</evidence>
<keyword evidence="1" id="KW-0479">Metal-binding</keyword>
<evidence type="ECO:0000256" key="3">
    <source>
        <dbReference type="ARBA" id="ARBA00022833"/>
    </source>
</evidence>
<evidence type="ECO:0000313" key="7">
    <source>
        <dbReference type="RefSeq" id="XP_010480533.1"/>
    </source>
</evidence>
<evidence type="ECO:0000256" key="4">
    <source>
        <dbReference type="PROSITE-ProRule" id="PRU00175"/>
    </source>
</evidence>
<proteinExistence type="predicted"/>
<dbReference type="GeneID" id="104759287"/>
<reference evidence="7" key="2">
    <citation type="submission" date="2025-08" db="UniProtKB">
        <authorList>
            <consortium name="RefSeq"/>
        </authorList>
    </citation>
    <scope>IDENTIFICATION</scope>
    <source>
        <tissue evidence="7">Leaf</tissue>
    </source>
</reference>
<dbReference type="PROSITE" id="PS50089">
    <property type="entry name" value="ZF_RING_2"/>
    <property type="match status" value="1"/>
</dbReference>
<organism evidence="6 7">
    <name type="scientific">Camelina sativa</name>
    <name type="common">False flax</name>
    <name type="synonym">Myagrum sativum</name>
    <dbReference type="NCBI Taxonomy" id="90675"/>
    <lineage>
        <taxon>Eukaryota</taxon>
        <taxon>Viridiplantae</taxon>
        <taxon>Streptophyta</taxon>
        <taxon>Embryophyta</taxon>
        <taxon>Tracheophyta</taxon>
        <taxon>Spermatophyta</taxon>
        <taxon>Magnoliopsida</taxon>
        <taxon>eudicotyledons</taxon>
        <taxon>Gunneridae</taxon>
        <taxon>Pentapetalae</taxon>
        <taxon>rosids</taxon>
        <taxon>malvids</taxon>
        <taxon>Brassicales</taxon>
        <taxon>Brassicaceae</taxon>
        <taxon>Camelineae</taxon>
        <taxon>Camelina</taxon>
    </lineage>
</organism>
<accession>A0ABM0X4J5</accession>
<dbReference type="PANTHER" id="PTHR45931:SF13">
    <property type="entry name" value="GENOME ASSEMBLY, CHROMOSOME: A05"/>
    <property type="match status" value="1"/>
</dbReference>
<dbReference type="InterPro" id="IPR051834">
    <property type="entry name" value="RING_finger_E3_ligase"/>
</dbReference>
<protein>
    <submittedName>
        <fullName evidence="7">RING-H2 finger protein ATL50</fullName>
    </submittedName>
</protein>
<evidence type="ECO:0000259" key="5">
    <source>
        <dbReference type="PROSITE" id="PS50089"/>
    </source>
</evidence>
<evidence type="ECO:0000256" key="1">
    <source>
        <dbReference type="ARBA" id="ARBA00022723"/>
    </source>
</evidence>
<name>A0ABM0X4J5_CAMSA</name>
<keyword evidence="6" id="KW-1185">Reference proteome</keyword>
<dbReference type="PANTHER" id="PTHR45931">
    <property type="entry name" value="SI:CH211-59O9.10"/>
    <property type="match status" value="1"/>
</dbReference>